<evidence type="ECO:0000313" key="2">
    <source>
        <dbReference type="Proteomes" id="UP000092445"/>
    </source>
</evidence>
<dbReference type="EnsemblMetazoa" id="GPAI038815-RA">
    <property type="protein sequence ID" value="GPAI038815-PA"/>
    <property type="gene ID" value="GPAI038815"/>
</dbReference>
<protein>
    <submittedName>
        <fullName evidence="1">Uncharacterized protein</fullName>
    </submittedName>
</protein>
<evidence type="ECO:0000313" key="1">
    <source>
        <dbReference type="EnsemblMetazoa" id="GPAI038815-PA"/>
    </source>
</evidence>
<keyword evidence="2" id="KW-1185">Reference proteome</keyword>
<dbReference type="VEuPathDB" id="VectorBase:GPAI038815"/>
<reference evidence="2" key="1">
    <citation type="submission" date="2014-03" db="EMBL/GenBank/DDBJ databases">
        <authorList>
            <person name="Aksoy S."/>
            <person name="Warren W."/>
            <person name="Wilson R.K."/>
        </authorList>
    </citation>
    <scope>NUCLEOTIDE SEQUENCE [LARGE SCALE GENOMIC DNA]</scope>
    <source>
        <strain evidence="2">IAEA</strain>
    </source>
</reference>
<dbReference type="AlphaFoldDB" id="A0A1B0A9U2"/>
<proteinExistence type="predicted"/>
<accession>A0A1B0A9U2</accession>
<organism evidence="1 2">
    <name type="scientific">Glossina pallidipes</name>
    <name type="common">Tsetse fly</name>
    <dbReference type="NCBI Taxonomy" id="7398"/>
    <lineage>
        <taxon>Eukaryota</taxon>
        <taxon>Metazoa</taxon>
        <taxon>Ecdysozoa</taxon>
        <taxon>Arthropoda</taxon>
        <taxon>Hexapoda</taxon>
        <taxon>Insecta</taxon>
        <taxon>Pterygota</taxon>
        <taxon>Neoptera</taxon>
        <taxon>Endopterygota</taxon>
        <taxon>Diptera</taxon>
        <taxon>Brachycera</taxon>
        <taxon>Muscomorpha</taxon>
        <taxon>Hippoboscoidea</taxon>
        <taxon>Glossinidae</taxon>
        <taxon>Glossina</taxon>
    </lineage>
</organism>
<dbReference type="Proteomes" id="UP000092445">
    <property type="component" value="Unassembled WGS sequence"/>
</dbReference>
<name>A0A1B0A9U2_GLOPL</name>
<reference evidence="1" key="2">
    <citation type="submission" date="2020-05" db="UniProtKB">
        <authorList>
            <consortium name="EnsemblMetazoa"/>
        </authorList>
    </citation>
    <scope>IDENTIFICATION</scope>
    <source>
        <strain evidence="1">IAEA</strain>
    </source>
</reference>
<sequence>MYKIHIRDKEMFFPISLYEHLNINQVSPNKGKKQQQHIRAIVVVVVLVVVMHHRHHHNNSINEHHSLPQIH</sequence>